<feature type="transmembrane region" description="Helical" evidence="7">
    <location>
        <begin position="326"/>
        <end position="349"/>
    </location>
</feature>
<gene>
    <name evidence="8" type="ORF">GCM10010844_14020</name>
</gene>
<keyword evidence="3" id="KW-0813">Transport</keyword>
<dbReference type="Pfam" id="PF07690">
    <property type="entry name" value="MFS_1"/>
    <property type="match status" value="1"/>
</dbReference>
<evidence type="ECO:0000313" key="8">
    <source>
        <dbReference type="EMBL" id="GGK96879.1"/>
    </source>
</evidence>
<keyword evidence="5 7" id="KW-1133">Transmembrane helix</keyword>
<feature type="transmembrane region" description="Helical" evidence="7">
    <location>
        <begin position="355"/>
        <end position="375"/>
    </location>
</feature>
<feature type="transmembrane region" description="Helical" evidence="7">
    <location>
        <begin position="81"/>
        <end position="100"/>
    </location>
</feature>
<dbReference type="InterPro" id="IPR036259">
    <property type="entry name" value="MFS_trans_sf"/>
</dbReference>
<protein>
    <recommendedName>
        <fullName evidence="10">MFS transporter</fullName>
    </recommendedName>
</protein>
<evidence type="ECO:0000256" key="3">
    <source>
        <dbReference type="ARBA" id="ARBA00022448"/>
    </source>
</evidence>
<evidence type="ECO:0008006" key="10">
    <source>
        <dbReference type="Google" id="ProtNLM"/>
    </source>
</evidence>
<accession>A0ABQ2FK68</accession>
<feature type="transmembrane region" description="Helical" evidence="7">
    <location>
        <begin position="240"/>
        <end position="263"/>
    </location>
</feature>
<organism evidence="8 9">
    <name type="scientific">Deinococcus radiotolerans</name>
    <dbReference type="NCBI Taxonomy" id="1309407"/>
    <lineage>
        <taxon>Bacteria</taxon>
        <taxon>Thermotogati</taxon>
        <taxon>Deinococcota</taxon>
        <taxon>Deinococci</taxon>
        <taxon>Deinococcales</taxon>
        <taxon>Deinococcaceae</taxon>
        <taxon>Deinococcus</taxon>
    </lineage>
</organism>
<reference evidence="9" key="1">
    <citation type="journal article" date="2019" name="Int. J. Syst. Evol. Microbiol.">
        <title>The Global Catalogue of Microorganisms (GCM) 10K type strain sequencing project: providing services to taxonomists for standard genome sequencing and annotation.</title>
        <authorList>
            <consortium name="The Broad Institute Genomics Platform"/>
            <consortium name="The Broad Institute Genome Sequencing Center for Infectious Disease"/>
            <person name="Wu L."/>
            <person name="Ma J."/>
        </authorList>
    </citation>
    <scope>NUCLEOTIDE SEQUENCE [LARGE SCALE GENOMIC DNA]</scope>
    <source>
        <strain evidence="9">JCM 19173</strain>
    </source>
</reference>
<evidence type="ECO:0000256" key="5">
    <source>
        <dbReference type="ARBA" id="ARBA00022989"/>
    </source>
</evidence>
<feature type="transmembrane region" description="Helical" evidence="7">
    <location>
        <begin position="298"/>
        <end position="319"/>
    </location>
</feature>
<evidence type="ECO:0000313" key="9">
    <source>
        <dbReference type="Proteomes" id="UP000604341"/>
    </source>
</evidence>
<comment type="subcellular location">
    <subcellularLocation>
        <location evidence="1">Endomembrane system</location>
        <topology evidence="1">Multi-pass membrane protein</topology>
    </subcellularLocation>
</comment>
<evidence type="ECO:0000256" key="4">
    <source>
        <dbReference type="ARBA" id="ARBA00022692"/>
    </source>
</evidence>
<feature type="transmembrane region" description="Helical" evidence="7">
    <location>
        <begin position="135"/>
        <end position="155"/>
    </location>
</feature>
<feature type="transmembrane region" description="Helical" evidence="7">
    <location>
        <begin position="12"/>
        <end position="34"/>
    </location>
</feature>
<dbReference type="RefSeq" id="WP_229784541.1">
    <property type="nucleotide sequence ID" value="NZ_BMPE01000002.1"/>
</dbReference>
<feature type="transmembrane region" description="Helical" evidence="7">
    <location>
        <begin position="167"/>
        <end position="188"/>
    </location>
</feature>
<dbReference type="Proteomes" id="UP000604341">
    <property type="component" value="Unassembled WGS sequence"/>
</dbReference>
<sequence>MTARTAAPPPPLSWTLLAVGVAAFFTLGVIQAMYGPAFGLFQARFGVSTASVGLIASAHFLGSAVAPPLLALLLRRVSVRAGVSWSLLLLALGVTGVVLAPLWPLAVASAFLGGFGLGGVSACLNAAYASVGARAVNLVNAVFGMGSMLAPLLVVGLGRADGTSGGLAGPFLTVAALCGVTFAVGRVWGVPGIHAPARAADAPVPARPAVQAALFAGLIVCYVGLEAGFGAWAARYLSELSLPGAALTLSAFWGALTVGRVLTGLFAGRLAPQRVVLGCAGALIVLALAMRVPALAPAAVVLAGLTLAPVFGTTLAWLSQVLSARLVPLLLVAGSLGGVLSPWLLGQVFARSGAAAIPVTLALLAALMVAFTALARRGARRVA</sequence>
<keyword evidence="9" id="KW-1185">Reference proteome</keyword>
<feature type="transmembrane region" description="Helical" evidence="7">
    <location>
        <begin position="54"/>
        <end position="74"/>
    </location>
</feature>
<dbReference type="InterPro" id="IPR051788">
    <property type="entry name" value="MFS_Transporter"/>
</dbReference>
<dbReference type="SUPFAM" id="SSF103473">
    <property type="entry name" value="MFS general substrate transporter"/>
    <property type="match status" value="1"/>
</dbReference>
<evidence type="ECO:0000256" key="2">
    <source>
        <dbReference type="ARBA" id="ARBA00008335"/>
    </source>
</evidence>
<dbReference type="PANTHER" id="PTHR23514:SF3">
    <property type="entry name" value="BYPASS OF STOP CODON PROTEIN 6"/>
    <property type="match status" value="1"/>
</dbReference>
<feature type="transmembrane region" description="Helical" evidence="7">
    <location>
        <begin position="106"/>
        <end position="128"/>
    </location>
</feature>
<evidence type="ECO:0000256" key="6">
    <source>
        <dbReference type="ARBA" id="ARBA00023136"/>
    </source>
</evidence>
<dbReference type="PANTHER" id="PTHR23514">
    <property type="entry name" value="BYPASS OF STOP CODON PROTEIN 6"/>
    <property type="match status" value="1"/>
</dbReference>
<keyword evidence="4 7" id="KW-0812">Transmembrane</keyword>
<dbReference type="EMBL" id="BMPE01000002">
    <property type="protein sequence ID" value="GGK96879.1"/>
    <property type="molecule type" value="Genomic_DNA"/>
</dbReference>
<evidence type="ECO:0000256" key="7">
    <source>
        <dbReference type="SAM" id="Phobius"/>
    </source>
</evidence>
<proteinExistence type="inferred from homology"/>
<dbReference type="Gene3D" id="1.20.1250.20">
    <property type="entry name" value="MFS general substrate transporter like domains"/>
    <property type="match status" value="2"/>
</dbReference>
<feature type="transmembrane region" description="Helical" evidence="7">
    <location>
        <begin position="209"/>
        <end position="234"/>
    </location>
</feature>
<keyword evidence="6 7" id="KW-0472">Membrane</keyword>
<name>A0ABQ2FK68_9DEIO</name>
<evidence type="ECO:0000256" key="1">
    <source>
        <dbReference type="ARBA" id="ARBA00004127"/>
    </source>
</evidence>
<dbReference type="InterPro" id="IPR011701">
    <property type="entry name" value="MFS"/>
</dbReference>
<feature type="transmembrane region" description="Helical" evidence="7">
    <location>
        <begin position="275"/>
        <end position="292"/>
    </location>
</feature>
<comment type="similarity">
    <text evidence="2">Belongs to the major facilitator superfamily.</text>
</comment>
<comment type="caution">
    <text evidence="8">The sequence shown here is derived from an EMBL/GenBank/DDBJ whole genome shotgun (WGS) entry which is preliminary data.</text>
</comment>